<keyword evidence="2" id="KW-1185">Reference proteome</keyword>
<feature type="non-terminal residue" evidence="1">
    <location>
        <position position="1"/>
    </location>
</feature>
<dbReference type="Proteomes" id="UP001215598">
    <property type="component" value="Unassembled WGS sequence"/>
</dbReference>
<comment type="caution">
    <text evidence="1">The sequence shown here is derived from an EMBL/GenBank/DDBJ whole genome shotgun (WGS) entry which is preliminary data.</text>
</comment>
<dbReference type="AlphaFoldDB" id="A0AAD7KAT9"/>
<protein>
    <submittedName>
        <fullName evidence="1">Uncharacterized protein</fullName>
    </submittedName>
</protein>
<sequence length="156" mass="17043">DSATATSYELLRTMDLAMLPVEPGRSTVDDFAVILLRKLGYTPVGRRAIRTRKNIPFLIYGEKRLAKTDVCIIADDGISRVGKNKGKGEEPIPHLVAEAITVFRSNNVAREQTLGLSPIPLKVIPGIPMEGTSPTFFKIPVTQNMMTVVMGGVPCY</sequence>
<proteinExistence type="predicted"/>
<gene>
    <name evidence="1" type="ORF">B0H16DRAFT_1300546</name>
</gene>
<organism evidence="1 2">
    <name type="scientific">Mycena metata</name>
    <dbReference type="NCBI Taxonomy" id="1033252"/>
    <lineage>
        <taxon>Eukaryota</taxon>
        <taxon>Fungi</taxon>
        <taxon>Dikarya</taxon>
        <taxon>Basidiomycota</taxon>
        <taxon>Agaricomycotina</taxon>
        <taxon>Agaricomycetes</taxon>
        <taxon>Agaricomycetidae</taxon>
        <taxon>Agaricales</taxon>
        <taxon>Marasmiineae</taxon>
        <taxon>Mycenaceae</taxon>
        <taxon>Mycena</taxon>
    </lineage>
</organism>
<accession>A0AAD7KAT9</accession>
<name>A0AAD7KAT9_9AGAR</name>
<evidence type="ECO:0000313" key="2">
    <source>
        <dbReference type="Proteomes" id="UP001215598"/>
    </source>
</evidence>
<reference evidence="1" key="1">
    <citation type="submission" date="2023-03" db="EMBL/GenBank/DDBJ databases">
        <title>Massive genome expansion in bonnet fungi (Mycena s.s.) driven by repeated elements and novel gene families across ecological guilds.</title>
        <authorList>
            <consortium name="Lawrence Berkeley National Laboratory"/>
            <person name="Harder C.B."/>
            <person name="Miyauchi S."/>
            <person name="Viragh M."/>
            <person name="Kuo A."/>
            <person name="Thoen E."/>
            <person name="Andreopoulos B."/>
            <person name="Lu D."/>
            <person name="Skrede I."/>
            <person name="Drula E."/>
            <person name="Henrissat B."/>
            <person name="Morin E."/>
            <person name="Kohler A."/>
            <person name="Barry K."/>
            <person name="LaButti K."/>
            <person name="Morin E."/>
            <person name="Salamov A."/>
            <person name="Lipzen A."/>
            <person name="Mereny Z."/>
            <person name="Hegedus B."/>
            <person name="Baldrian P."/>
            <person name="Stursova M."/>
            <person name="Weitz H."/>
            <person name="Taylor A."/>
            <person name="Grigoriev I.V."/>
            <person name="Nagy L.G."/>
            <person name="Martin F."/>
            <person name="Kauserud H."/>
        </authorList>
    </citation>
    <scope>NUCLEOTIDE SEQUENCE</scope>
    <source>
        <strain evidence="1">CBHHK182m</strain>
    </source>
</reference>
<dbReference type="EMBL" id="JARKIB010000006">
    <property type="protein sequence ID" value="KAJ7779220.1"/>
    <property type="molecule type" value="Genomic_DNA"/>
</dbReference>
<evidence type="ECO:0000313" key="1">
    <source>
        <dbReference type="EMBL" id="KAJ7779220.1"/>
    </source>
</evidence>